<evidence type="ECO:0000313" key="2">
    <source>
        <dbReference type="EMBL" id="TWW77349.1"/>
    </source>
</evidence>
<feature type="region of interest" description="Disordered" evidence="1">
    <location>
        <begin position="1"/>
        <end position="29"/>
    </location>
</feature>
<organism evidence="2 3">
    <name type="scientific">Takifugu flavidus</name>
    <name type="common">sansaifugu</name>
    <dbReference type="NCBI Taxonomy" id="433684"/>
    <lineage>
        <taxon>Eukaryota</taxon>
        <taxon>Metazoa</taxon>
        <taxon>Chordata</taxon>
        <taxon>Craniata</taxon>
        <taxon>Vertebrata</taxon>
        <taxon>Euteleostomi</taxon>
        <taxon>Actinopterygii</taxon>
        <taxon>Neopterygii</taxon>
        <taxon>Teleostei</taxon>
        <taxon>Neoteleostei</taxon>
        <taxon>Acanthomorphata</taxon>
        <taxon>Eupercaria</taxon>
        <taxon>Tetraodontiformes</taxon>
        <taxon>Tetradontoidea</taxon>
        <taxon>Tetraodontidae</taxon>
        <taxon>Takifugu</taxon>
    </lineage>
</organism>
<keyword evidence="3" id="KW-1185">Reference proteome</keyword>
<gene>
    <name evidence="2" type="ORF">D4764_12G0007390</name>
</gene>
<protein>
    <submittedName>
        <fullName evidence="2">Uncharacterized protein</fullName>
    </submittedName>
</protein>
<proteinExistence type="predicted"/>
<dbReference type="EMBL" id="RHFK02000004">
    <property type="protein sequence ID" value="TWW77349.1"/>
    <property type="molecule type" value="Genomic_DNA"/>
</dbReference>
<accession>A0A5C6PEC0</accession>
<dbReference type="Proteomes" id="UP000324091">
    <property type="component" value="Chromosome 12"/>
</dbReference>
<sequence>MHNTPMDTQSSLLDTQERDSSRDIQEASGYNDDMQVEVYHVYSLAKIRSFLRTTKGMRSVQVEDYFPDLQLFQESIKLYMKNGDFGQPSFTHQEMYLLKKLMVKLRSQLESAD</sequence>
<name>A0A5C6PEC0_9TELE</name>
<evidence type="ECO:0000256" key="1">
    <source>
        <dbReference type="SAM" id="MobiDB-lite"/>
    </source>
</evidence>
<dbReference type="AlphaFoldDB" id="A0A5C6PEC0"/>
<feature type="compositionally biased region" description="Basic and acidic residues" evidence="1">
    <location>
        <begin position="15"/>
        <end position="25"/>
    </location>
</feature>
<evidence type="ECO:0000313" key="3">
    <source>
        <dbReference type="Proteomes" id="UP000324091"/>
    </source>
</evidence>
<feature type="compositionally biased region" description="Polar residues" evidence="1">
    <location>
        <begin position="1"/>
        <end position="14"/>
    </location>
</feature>
<reference evidence="2 3" key="1">
    <citation type="submission" date="2019-04" db="EMBL/GenBank/DDBJ databases">
        <title>Chromosome genome assembly for Takifugu flavidus.</title>
        <authorList>
            <person name="Xiao S."/>
        </authorList>
    </citation>
    <scope>NUCLEOTIDE SEQUENCE [LARGE SCALE GENOMIC DNA]</scope>
    <source>
        <strain evidence="2">HTHZ2018</strain>
        <tissue evidence="2">Muscle</tissue>
    </source>
</reference>
<comment type="caution">
    <text evidence="2">The sequence shown here is derived from an EMBL/GenBank/DDBJ whole genome shotgun (WGS) entry which is preliminary data.</text>
</comment>